<evidence type="ECO:0000256" key="4">
    <source>
        <dbReference type="ARBA" id="ARBA00022784"/>
    </source>
</evidence>
<comment type="caution">
    <text evidence="10">The sequence shown here is derived from an EMBL/GenBank/DDBJ whole genome shotgun (WGS) entry which is preliminary data.</text>
</comment>
<keyword evidence="6" id="KW-0186">Copper</keyword>
<feature type="domain" description="Tyrosinase copper-binding" evidence="9">
    <location>
        <begin position="297"/>
        <end position="308"/>
    </location>
</feature>
<gene>
    <name evidence="10" type="ORF">MKW98_021771</name>
</gene>
<dbReference type="AlphaFoldDB" id="A0AAD4SFR9"/>
<evidence type="ECO:0000256" key="1">
    <source>
        <dbReference type="ARBA" id="ARBA00001973"/>
    </source>
</evidence>
<dbReference type="InterPro" id="IPR022740">
    <property type="entry name" value="Polyphenol_oxidase_C"/>
</dbReference>
<dbReference type="Pfam" id="PF12143">
    <property type="entry name" value="PPO1_KFDV"/>
    <property type="match status" value="1"/>
</dbReference>
<dbReference type="GO" id="GO:0046872">
    <property type="term" value="F:metal ion binding"/>
    <property type="evidence" value="ECO:0007669"/>
    <property type="project" value="UniProtKB-KW"/>
</dbReference>
<comment type="similarity">
    <text evidence="2">Belongs to the tyrosinase family.</text>
</comment>
<dbReference type="Proteomes" id="UP001202328">
    <property type="component" value="Unassembled WGS sequence"/>
</dbReference>
<dbReference type="PROSITE" id="PS00498">
    <property type="entry name" value="TYROSINASE_2"/>
    <property type="match status" value="1"/>
</dbReference>
<evidence type="ECO:0000256" key="3">
    <source>
        <dbReference type="ARBA" id="ARBA00022723"/>
    </source>
</evidence>
<evidence type="ECO:0000259" key="8">
    <source>
        <dbReference type="PROSITE" id="PS00497"/>
    </source>
</evidence>
<evidence type="ECO:0000259" key="9">
    <source>
        <dbReference type="PROSITE" id="PS00498"/>
    </source>
</evidence>
<proteinExistence type="inferred from homology"/>
<organism evidence="10 11">
    <name type="scientific">Papaver atlanticum</name>
    <dbReference type="NCBI Taxonomy" id="357466"/>
    <lineage>
        <taxon>Eukaryota</taxon>
        <taxon>Viridiplantae</taxon>
        <taxon>Streptophyta</taxon>
        <taxon>Embryophyta</taxon>
        <taxon>Tracheophyta</taxon>
        <taxon>Spermatophyta</taxon>
        <taxon>Magnoliopsida</taxon>
        <taxon>Ranunculales</taxon>
        <taxon>Papaveraceae</taxon>
        <taxon>Papaveroideae</taxon>
        <taxon>Papaver</taxon>
    </lineage>
</organism>
<accession>A0AAD4SFR9</accession>
<dbReference type="Gene3D" id="1.10.1280.10">
    <property type="entry name" value="Di-copper center containing domain from catechol oxidase"/>
    <property type="match status" value="1"/>
</dbReference>
<dbReference type="PRINTS" id="PR00092">
    <property type="entry name" value="TYROSINASE"/>
</dbReference>
<dbReference type="Pfam" id="PF12142">
    <property type="entry name" value="PPO1_DWL"/>
    <property type="match status" value="1"/>
</dbReference>
<dbReference type="EMBL" id="JAJJMB010010800">
    <property type="protein sequence ID" value="KAI3906238.1"/>
    <property type="molecule type" value="Genomic_DNA"/>
</dbReference>
<feature type="domain" description="Tyrosinase copper-binding" evidence="8">
    <location>
        <begin position="138"/>
        <end position="155"/>
    </location>
</feature>
<dbReference type="InterPro" id="IPR050316">
    <property type="entry name" value="Tyrosinase/Hemocyanin"/>
</dbReference>
<evidence type="ECO:0000256" key="2">
    <source>
        <dbReference type="ARBA" id="ARBA00009928"/>
    </source>
</evidence>
<keyword evidence="5" id="KW-0560">Oxidoreductase</keyword>
<dbReference type="SUPFAM" id="SSF48056">
    <property type="entry name" value="Di-copper centre-containing domain"/>
    <property type="match status" value="1"/>
</dbReference>
<evidence type="ECO:0000256" key="7">
    <source>
        <dbReference type="ARBA" id="ARBA00023157"/>
    </source>
</evidence>
<keyword evidence="4" id="KW-0883">Thioether bond</keyword>
<dbReference type="InterPro" id="IPR008922">
    <property type="entry name" value="Di-copper_centre_dom_sf"/>
</dbReference>
<keyword evidence="7" id="KW-1015">Disulfide bond</keyword>
<dbReference type="GO" id="GO:0004097">
    <property type="term" value="F:catechol oxidase activity"/>
    <property type="evidence" value="ECO:0007669"/>
    <property type="project" value="InterPro"/>
</dbReference>
<keyword evidence="3" id="KW-0479">Metal-binding</keyword>
<keyword evidence="11" id="KW-1185">Reference proteome</keyword>
<evidence type="ECO:0000256" key="6">
    <source>
        <dbReference type="ARBA" id="ARBA00023008"/>
    </source>
</evidence>
<sequence length="506" mass="57322">MLLGLGGLCGATTAGFGADDRMAMAVPIAPPDLSKCKRAITPNGGKIPRKVNCCPPPKRNIVNFQLTSKASHLRIRRPAHLVDKDYIAKYNKAYKLMKELPDENPRSFKQQANVHCAYCNGAYDQSLAGFPKMEIQVHNSWLFFPFHRYYLYFHEKILGSLIGDPTFALPFWNWDSPAGMTMPLMYTKRGSSLYDKFRDAKHQPPNIIDLNYAAGKDSNLPAKQQCTTNLNSMYNQVVSVGKTAKLFLGSTLHAGGSQDPGAGTLENAAHGRVHLWTGDRKQDRMEDMGHFYSAARDPIFFAHHANCDRIWTIWKTLGGRRKDFTDPDFLNAGFLFYYENRQLVRVKVKDCLKQENLRYRYQDVEIPWRNAKPTPKARTVEKTIAKKQSVGTTQFPIILDKTVQVWVKRPKTKARSKEEKEEILVIKGIELHRGALVTFDVSINDEDDAEPEPSEFAGSFTNLPHNHGKEDQKFKICLNLGITDILEDLDAENDDDILVTITPRDS</sequence>
<name>A0AAD4SFR9_9MAGN</name>
<evidence type="ECO:0000313" key="11">
    <source>
        <dbReference type="Proteomes" id="UP001202328"/>
    </source>
</evidence>
<dbReference type="PANTHER" id="PTHR11474">
    <property type="entry name" value="TYROSINASE FAMILY MEMBER"/>
    <property type="match status" value="1"/>
</dbReference>
<dbReference type="InterPro" id="IPR022739">
    <property type="entry name" value="Polyphenol_oxidase_cen"/>
</dbReference>
<evidence type="ECO:0000256" key="5">
    <source>
        <dbReference type="ARBA" id="ARBA00023002"/>
    </source>
</evidence>
<dbReference type="PANTHER" id="PTHR11474:SF76">
    <property type="entry name" value="SHKT DOMAIN-CONTAINING PROTEIN"/>
    <property type="match status" value="1"/>
</dbReference>
<protein>
    <recommendedName>
        <fullName evidence="8 9">Tyrosinase copper-binding domain-containing protein</fullName>
    </recommendedName>
</protein>
<evidence type="ECO:0000313" key="10">
    <source>
        <dbReference type="EMBL" id="KAI3906238.1"/>
    </source>
</evidence>
<dbReference type="PROSITE" id="PS00497">
    <property type="entry name" value="TYROSINASE_1"/>
    <property type="match status" value="1"/>
</dbReference>
<reference evidence="10" key="1">
    <citation type="submission" date="2022-04" db="EMBL/GenBank/DDBJ databases">
        <title>A functionally conserved STORR gene fusion in Papaver species that diverged 16.8 million years ago.</title>
        <authorList>
            <person name="Catania T."/>
        </authorList>
    </citation>
    <scope>NUCLEOTIDE SEQUENCE</scope>
    <source>
        <strain evidence="10">S-188037</strain>
    </source>
</reference>
<comment type="cofactor">
    <cofactor evidence="1">
        <name>Cu(2+)</name>
        <dbReference type="ChEBI" id="CHEBI:29036"/>
    </cofactor>
</comment>
<dbReference type="Pfam" id="PF00264">
    <property type="entry name" value="Tyrosinase"/>
    <property type="match status" value="1"/>
</dbReference>
<dbReference type="InterPro" id="IPR002227">
    <property type="entry name" value="Tyrosinase_Cu-bd"/>
</dbReference>